<organism evidence="1 2">
    <name type="scientific">Nitrosomonas halophila</name>
    <dbReference type="NCBI Taxonomy" id="44576"/>
    <lineage>
        <taxon>Bacteria</taxon>
        <taxon>Pseudomonadati</taxon>
        <taxon>Pseudomonadota</taxon>
        <taxon>Betaproteobacteria</taxon>
        <taxon>Nitrosomonadales</taxon>
        <taxon>Nitrosomonadaceae</taxon>
        <taxon>Nitrosomonas</taxon>
    </lineage>
</organism>
<evidence type="ECO:0000313" key="1">
    <source>
        <dbReference type="EMBL" id="SDY67138.1"/>
    </source>
</evidence>
<dbReference type="EMBL" id="FNOY01000052">
    <property type="protein sequence ID" value="SDY67138.1"/>
    <property type="molecule type" value="Genomic_DNA"/>
</dbReference>
<proteinExistence type="predicted"/>
<evidence type="ECO:0000313" key="2">
    <source>
        <dbReference type="Proteomes" id="UP000198640"/>
    </source>
</evidence>
<dbReference type="OrthoDB" id="5892745at2"/>
<dbReference type="RefSeq" id="WP_090415098.1">
    <property type="nucleotide sequence ID" value="NZ_FNOY01000052.1"/>
</dbReference>
<sequence length="233" mass="26283">MTGNISGNAYALTILSPIKDGYTPDEIAYADLIRDRLQGWNMEHNSPMAKVPQTYLCRFFVLDDVYTESLPGAGFLDTLSDLLPVVPDRTRRNALPKEDHLQSRYLVFSCNFHGGAGGDLEGYLRGMWGAIGDRIREIWGYCYGFEQVTDADTFITYMKKCQLPAALFFNGSNDEPLEEQLKALYLKQELAKFAAENQGLDAATLRRNFQAFMQRVAPTNLAEPTWPAGKYRI</sequence>
<dbReference type="Proteomes" id="UP000198640">
    <property type="component" value="Unassembled WGS sequence"/>
</dbReference>
<dbReference type="STRING" id="44576.SAMN05421881_10529"/>
<name>A0A1H3LT42_9PROT</name>
<accession>A0A1H3LT42</accession>
<dbReference type="AlphaFoldDB" id="A0A1H3LT42"/>
<keyword evidence="2" id="KW-1185">Reference proteome</keyword>
<gene>
    <name evidence="1" type="ORF">SAMN05421881_10529</name>
</gene>
<reference evidence="1 2" key="1">
    <citation type="submission" date="2016-10" db="EMBL/GenBank/DDBJ databases">
        <authorList>
            <person name="de Groot N.N."/>
        </authorList>
    </citation>
    <scope>NUCLEOTIDE SEQUENCE [LARGE SCALE GENOMIC DNA]</scope>
    <source>
        <strain evidence="1 2">Nm1</strain>
    </source>
</reference>
<protein>
    <submittedName>
        <fullName evidence="1">Uncharacterized protein</fullName>
    </submittedName>
</protein>